<dbReference type="InterPro" id="IPR006127">
    <property type="entry name" value="ZnuA-like"/>
</dbReference>
<dbReference type="InterPro" id="IPR050492">
    <property type="entry name" value="Bact_metal-bind_prot9"/>
</dbReference>
<keyword evidence="4" id="KW-0732">Signal</keyword>
<keyword evidence="3" id="KW-0479">Metal-binding</keyword>
<dbReference type="GO" id="GO:0030001">
    <property type="term" value="P:metal ion transport"/>
    <property type="evidence" value="ECO:0007669"/>
    <property type="project" value="InterPro"/>
</dbReference>
<dbReference type="PANTHER" id="PTHR42953:SF1">
    <property type="entry name" value="METAL-BINDING PROTEIN HI_0362-RELATED"/>
    <property type="match status" value="1"/>
</dbReference>
<dbReference type="GO" id="GO:0046872">
    <property type="term" value="F:metal ion binding"/>
    <property type="evidence" value="ECO:0007669"/>
    <property type="project" value="UniProtKB-KW"/>
</dbReference>
<keyword evidence="5" id="KW-0472">Membrane</keyword>
<keyword evidence="2" id="KW-0813">Transport</keyword>
<organism evidence="6 7">
    <name type="scientific">Methanoculleus formosensis</name>
    <dbReference type="NCBI Taxonomy" id="2590886"/>
    <lineage>
        <taxon>Archaea</taxon>
        <taxon>Methanobacteriati</taxon>
        <taxon>Methanobacteriota</taxon>
        <taxon>Stenosarchaea group</taxon>
        <taxon>Methanomicrobia</taxon>
        <taxon>Methanomicrobiales</taxon>
        <taxon>Methanomicrobiaceae</taxon>
        <taxon>Methanoculleus</taxon>
    </lineage>
</organism>
<comment type="subcellular location">
    <subcellularLocation>
        <location evidence="1">Cell envelope</location>
    </subcellularLocation>
</comment>
<reference evidence="6" key="1">
    <citation type="submission" date="2019-06" db="EMBL/GenBank/DDBJ databases">
        <title>Methanoculleus strain from Tamsui River, Taipei, Taiwan.</title>
        <authorList>
            <person name="You Y.-T."/>
            <person name="Chen S.-C."/>
            <person name="Lai S.-J."/>
            <person name="Lee Y.-C."/>
            <person name="Lai M.-C."/>
        </authorList>
    </citation>
    <scope>NUCLEOTIDE SEQUENCE</scope>
    <source>
        <strain evidence="6">Afa-1</strain>
    </source>
</reference>
<keyword evidence="7" id="KW-1185">Reference proteome</keyword>
<protein>
    <submittedName>
        <fullName evidence="6">Zinc ABC transporter substrate-binding protein</fullName>
    </submittedName>
</protein>
<keyword evidence="5" id="KW-0812">Transmembrane</keyword>
<evidence type="ECO:0000256" key="4">
    <source>
        <dbReference type="ARBA" id="ARBA00022729"/>
    </source>
</evidence>
<evidence type="ECO:0000313" key="7">
    <source>
        <dbReference type="Proteomes" id="UP001065682"/>
    </source>
</evidence>
<sequence length="324" mass="35440">MKLFRIIFFLLILGLVAPGAHALSVVSTTTVLWDPAQYIGGEKVEVIYIADPTICPHMQADIIPNRIQMQKEFIRDADLFIAHNGSVDQSYVMPYVTDFMAANNYGTVSWVTLENPSMTWNTPSGAQDLAREVAGWLIAADPANQTYYETRLSEYLADIDAADLSVEEREVIPGQDAVVMVWQQDAAVGWLGLDMVSLYAPEFYQGGKFTPQKVVDDIYANPAKYQNVQYIIENMQSGELAKGLEEALRDNGVPVERVIFTNFPKSLPGVDSLSDVIRYNKGLVTPAQAAVAEETVPAATAAPLPAVLSVAAILGGGALLLRRR</sequence>
<keyword evidence="5" id="KW-1133">Transmembrane helix</keyword>
<accession>A0A9E4ZJN4</accession>
<evidence type="ECO:0000256" key="1">
    <source>
        <dbReference type="ARBA" id="ARBA00004196"/>
    </source>
</evidence>
<evidence type="ECO:0000256" key="5">
    <source>
        <dbReference type="SAM" id="Phobius"/>
    </source>
</evidence>
<dbReference type="Gene3D" id="3.40.50.1980">
    <property type="entry name" value="Nitrogenase molybdenum iron protein domain"/>
    <property type="match status" value="1"/>
</dbReference>
<proteinExistence type="predicted"/>
<evidence type="ECO:0000256" key="2">
    <source>
        <dbReference type="ARBA" id="ARBA00022448"/>
    </source>
</evidence>
<dbReference type="Proteomes" id="UP001065682">
    <property type="component" value="Unassembled WGS sequence"/>
</dbReference>
<gene>
    <name evidence="6" type="ORF">FKB36_06785</name>
</gene>
<dbReference type="PANTHER" id="PTHR42953">
    <property type="entry name" value="HIGH-AFFINITY ZINC UPTAKE SYSTEM PROTEIN ZNUA-RELATED"/>
    <property type="match status" value="1"/>
</dbReference>
<dbReference type="SUPFAM" id="SSF53807">
    <property type="entry name" value="Helical backbone' metal receptor"/>
    <property type="match status" value="1"/>
</dbReference>
<dbReference type="AlphaFoldDB" id="A0A9E4ZJN4"/>
<comment type="caution">
    <text evidence="6">The sequence shown here is derived from an EMBL/GenBank/DDBJ whole genome shotgun (WGS) entry which is preliminary data.</text>
</comment>
<dbReference type="Pfam" id="PF01297">
    <property type="entry name" value="ZnuA"/>
    <property type="match status" value="1"/>
</dbReference>
<dbReference type="EMBL" id="VHLL01000003">
    <property type="protein sequence ID" value="MCT8337205.1"/>
    <property type="molecule type" value="Genomic_DNA"/>
</dbReference>
<feature type="transmembrane region" description="Helical" evidence="5">
    <location>
        <begin position="302"/>
        <end position="321"/>
    </location>
</feature>
<name>A0A9E4ZJN4_9EURY</name>
<evidence type="ECO:0000256" key="3">
    <source>
        <dbReference type="ARBA" id="ARBA00022723"/>
    </source>
</evidence>
<evidence type="ECO:0000313" key="6">
    <source>
        <dbReference type="EMBL" id="MCT8337205.1"/>
    </source>
</evidence>